<proteinExistence type="predicted"/>
<organism evidence="1 2">
    <name type="scientific">Petrolisthes manimaculis</name>
    <dbReference type="NCBI Taxonomy" id="1843537"/>
    <lineage>
        <taxon>Eukaryota</taxon>
        <taxon>Metazoa</taxon>
        <taxon>Ecdysozoa</taxon>
        <taxon>Arthropoda</taxon>
        <taxon>Crustacea</taxon>
        <taxon>Multicrustacea</taxon>
        <taxon>Malacostraca</taxon>
        <taxon>Eumalacostraca</taxon>
        <taxon>Eucarida</taxon>
        <taxon>Decapoda</taxon>
        <taxon>Pleocyemata</taxon>
        <taxon>Anomura</taxon>
        <taxon>Galatheoidea</taxon>
        <taxon>Porcellanidae</taxon>
        <taxon>Petrolisthes</taxon>
    </lineage>
</organism>
<protein>
    <submittedName>
        <fullName evidence="1">Uncharacterized protein</fullName>
    </submittedName>
</protein>
<evidence type="ECO:0000313" key="1">
    <source>
        <dbReference type="EMBL" id="KAK4313577.1"/>
    </source>
</evidence>
<name>A0AAE1U815_9EUCA</name>
<sequence length="89" mass="10445">MKKPQRPHATNANGCHHPTYLHTPCHTPTTTPQHWQNPDFCTYHQRFAHAERNCNHPCYLVFHRQSPSCQTSGKQIRRWQDDALHATAY</sequence>
<comment type="caution">
    <text evidence="1">The sequence shown here is derived from an EMBL/GenBank/DDBJ whole genome shotgun (WGS) entry which is preliminary data.</text>
</comment>
<dbReference type="EMBL" id="JAWZYT010001286">
    <property type="protein sequence ID" value="KAK4313577.1"/>
    <property type="molecule type" value="Genomic_DNA"/>
</dbReference>
<dbReference type="Proteomes" id="UP001292094">
    <property type="component" value="Unassembled WGS sequence"/>
</dbReference>
<evidence type="ECO:0000313" key="2">
    <source>
        <dbReference type="Proteomes" id="UP001292094"/>
    </source>
</evidence>
<keyword evidence="2" id="KW-1185">Reference proteome</keyword>
<reference evidence="1" key="1">
    <citation type="submission" date="2023-11" db="EMBL/GenBank/DDBJ databases">
        <title>Genome assemblies of two species of porcelain crab, Petrolisthes cinctipes and Petrolisthes manimaculis (Anomura: Porcellanidae).</title>
        <authorList>
            <person name="Angst P."/>
        </authorList>
    </citation>
    <scope>NUCLEOTIDE SEQUENCE</scope>
    <source>
        <strain evidence="1">PB745_02</strain>
        <tissue evidence="1">Gill</tissue>
    </source>
</reference>
<accession>A0AAE1U815</accession>
<gene>
    <name evidence="1" type="ORF">Pmani_015087</name>
</gene>
<dbReference type="AlphaFoldDB" id="A0AAE1U815"/>